<feature type="binding site" evidence="5">
    <location>
        <position position="179"/>
    </location>
    <ligand>
        <name>ATP</name>
        <dbReference type="ChEBI" id="CHEBI:30616"/>
    </ligand>
</feature>
<evidence type="ECO:0000313" key="8">
    <source>
        <dbReference type="EMBL" id="MFD2841377.1"/>
    </source>
</evidence>
<feature type="binding site" evidence="5">
    <location>
        <position position="99"/>
    </location>
    <ligand>
        <name>AMP</name>
        <dbReference type="ChEBI" id="CHEBI:456215"/>
    </ligand>
</feature>
<feature type="binding site" evidence="5">
    <location>
        <position position="134"/>
    </location>
    <ligand>
        <name>ATP</name>
        <dbReference type="ChEBI" id="CHEBI:30616"/>
    </ligand>
</feature>
<feature type="binding site" evidence="5">
    <location>
        <position position="38"/>
    </location>
    <ligand>
        <name>AMP</name>
        <dbReference type="ChEBI" id="CHEBI:456215"/>
    </ligand>
</feature>
<organism evidence="8 9">
    <name type="scientific">Populibacterium corticicola</name>
    <dbReference type="NCBI Taxonomy" id="1812826"/>
    <lineage>
        <taxon>Bacteria</taxon>
        <taxon>Bacillati</taxon>
        <taxon>Actinomycetota</taxon>
        <taxon>Actinomycetes</taxon>
        <taxon>Micrococcales</taxon>
        <taxon>Jonesiaceae</taxon>
        <taxon>Populibacterium</taxon>
    </lineage>
</organism>
<dbReference type="InterPro" id="IPR000850">
    <property type="entry name" value="Adenylat/UMP-CMP_kin"/>
</dbReference>
<dbReference type="SUPFAM" id="SSF52540">
    <property type="entry name" value="P-loop containing nucleoside triphosphate hydrolases"/>
    <property type="match status" value="1"/>
</dbReference>
<comment type="similarity">
    <text evidence="5 6">Belongs to the adenylate kinase family.</text>
</comment>
<keyword evidence="9" id="KW-1185">Reference proteome</keyword>
<feature type="binding site" evidence="5">
    <location>
        <begin position="12"/>
        <end position="17"/>
    </location>
    <ligand>
        <name>ATP</name>
        <dbReference type="ChEBI" id="CHEBI:30616"/>
    </ligand>
</feature>
<dbReference type="RefSeq" id="WP_377467322.1">
    <property type="nucleotide sequence ID" value="NZ_JBHUOP010000005.1"/>
</dbReference>
<dbReference type="PRINTS" id="PR00094">
    <property type="entry name" value="ADENYLTKNASE"/>
</dbReference>
<feature type="binding site" evidence="5">
    <location>
        <begin position="59"/>
        <end position="61"/>
    </location>
    <ligand>
        <name>AMP</name>
        <dbReference type="ChEBI" id="CHEBI:456215"/>
    </ligand>
</feature>
<reference evidence="9" key="1">
    <citation type="journal article" date="2019" name="Int. J. Syst. Evol. Microbiol.">
        <title>The Global Catalogue of Microorganisms (GCM) 10K type strain sequencing project: providing services to taxonomists for standard genome sequencing and annotation.</title>
        <authorList>
            <consortium name="The Broad Institute Genomics Platform"/>
            <consortium name="The Broad Institute Genome Sequencing Center for Infectious Disease"/>
            <person name="Wu L."/>
            <person name="Ma J."/>
        </authorList>
    </citation>
    <scope>NUCLEOTIDE SEQUENCE [LARGE SCALE GENOMIC DNA]</scope>
    <source>
        <strain evidence="9">KCTC 33576</strain>
    </source>
</reference>
<dbReference type="Proteomes" id="UP001597391">
    <property type="component" value="Unassembled WGS sequence"/>
</dbReference>
<evidence type="ECO:0000256" key="5">
    <source>
        <dbReference type="HAMAP-Rule" id="MF_00235"/>
    </source>
</evidence>
<comment type="pathway">
    <text evidence="5">Purine metabolism; AMP biosynthesis via salvage pathway; AMP from ADP: step 1/1.</text>
</comment>
<proteinExistence type="inferred from homology"/>
<comment type="function">
    <text evidence="5">Catalyzes the reversible transfer of the terminal phosphate group between ATP and AMP. Plays an important role in cellular energy homeostasis and in adenine nucleotide metabolism.</text>
</comment>
<evidence type="ECO:0000256" key="3">
    <source>
        <dbReference type="ARBA" id="ARBA00022741"/>
    </source>
</evidence>
<dbReference type="Gene3D" id="3.40.50.300">
    <property type="entry name" value="P-loop containing nucleotide triphosphate hydrolases"/>
    <property type="match status" value="1"/>
</dbReference>
<comment type="caution">
    <text evidence="5">Lacks conserved residue(s) required for the propagation of feature annotation.</text>
</comment>
<dbReference type="NCBIfam" id="NF011104">
    <property type="entry name" value="PRK14531.1"/>
    <property type="match status" value="1"/>
</dbReference>
<dbReference type="GO" id="GO:0004017">
    <property type="term" value="F:AMP kinase activity"/>
    <property type="evidence" value="ECO:0007669"/>
    <property type="project" value="UniProtKB-EC"/>
</dbReference>
<feature type="binding site" evidence="5">
    <location>
        <position position="151"/>
    </location>
    <ligand>
        <name>AMP</name>
        <dbReference type="ChEBI" id="CHEBI:456215"/>
    </ligand>
</feature>
<comment type="domain">
    <text evidence="5">Consists of three domains, a large central CORE domain and two small peripheral domains, NMPbind and LID, which undergo movements during catalysis. The LID domain closes over the site of phosphoryl transfer upon ATP binding. Assembling and dissambling the active center during each catalytic cycle provides an effective means to prevent ATP hydrolysis.</text>
</comment>
<gene>
    <name evidence="5" type="primary">adk</name>
    <name evidence="8" type="ORF">ACFSYH_12500</name>
</gene>
<protein>
    <recommendedName>
        <fullName evidence="5 7">Adenylate kinase</fullName>
        <shortName evidence="5">AK</shortName>
        <ecNumber evidence="5 7">2.7.4.3</ecNumber>
    </recommendedName>
    <alternativeName>
        <fullName evidence="5">ATP-AMP transphosphorylase</fullName>
    </alternativeName>
    <alternativeName>
        <fullName evidence="5">ATP:AMP phosphotransferase</fullName>
    </alternativeName>
    <alternativeName>
        <fullName evidence="5">Adenylate monophosphate kinase</fullName>
    </alternativeName>
</protein>
<name>A0ABW5XIK3_9MICO</name>
<evidence type="ECO:0000256" key="2">
    <source>
        <dbReference type="ARBA" id="ARBA00022727"/>
    </source>
</evidence>
<dbReference type="HAMAP" id="MF_00235">
    <property type="entry name" value="Adenylate_kinase_Adk"/>
    <property type="match status" value="1"/>
</dbReference>
<sequence length="197" mass="21113">MSARIVLLGPPGAGKGTQAARLAEKLGVEAISTGDIFRANIKGETELGKLVQEYTSRGELVPDEVTNAMVRDKLASKIVDGKAEELGFILDGYPRNVAQVAELDAILADFGVTLDGALEITADNDVVTERLLKRAEIEGRADDTEPVIRHRLAVYAEQTAPISAVYSERGKLVQVDGIGEVEEVTSRLVKALEALDD</sequence>
<dbReference type="NCBIfam" id="NF001381">
    <property type="entry name" value="PRK00279.1-3"/>
    <property type="match status" value="1"/>
</dbReference>
<keyword evidence="3 5" id="KW-0547">Nucleotide-binding</keyword>
<feature type="binding site" evidence="5">
    <location>
        <position position="33"/>
    </location>
    <ligand>
        <name>AMP</name>
        <dbReference type="ChEBI" id="CHEBI:456215"/>
    </ligand>
</feature>
<dbReference type="NCBIfam" id="NF011105">
    <property type="entry name" value="PRK14532.1"/>
    <property type="match status" value="1"/>
</dbReference>
<dbReference type="PROSITE" id="PS00113">
    <property type="entry name" value="ADENYLATE_KINASE"/>
    <property type="match status" value="1"/>
</dbReference>
<keyword evidence="4 5" id="KW-0418">Kinase</keyword>
<dbReference type="Pfam" id="PF00406">
    <property type="entry name" value="ADK"/>
    <property type="match status" value="1"/>
</dbReference>
<keyword evidence="5" id="KW-0963">Cytoplasm</keyword>
<keyword evidence="5 7" id="KW-0067">ATP-binding</keyword>
<evidence type="ECO:0000256" key="4">
    <source>
        <dbReference type="ARBA" id="ARBA00022777"/>
    </source>
</evidence>
<comment type="subunit">
    <text evidence="5 7">Monomer.</text>
</comment>
<dbReference type="NCBIfam" id="NF011100">
    <property type="entry name" value="PRK14527.1"/>
    <property type="match status" value="1"/>
</dbReference>
<dbReference type="CDD" id="cd01428">
    <property type="entry name" value="ADK"/>
    <property type="match status" value="1"/>
</dbReference>
<keyword evidence="2 5" id="KW-0545">Nucleotide biosynthesis</keyword>
<evidence type="ECO:0000313" key="9">
    <source>
        <dbReference type="Proteomes" id="UP001597391"/>
    </source>
</evidence>
<evidence type="ECO:0000256" key="6">
    <source>
        <dbReference type="RuleBase" id="RU003330"/>
    </source>
</evidence>
<dbReference type="PANTHER" id="PTHR23359">
    <property type="entry name" value="NUCLEOTIDE KINASE"/>
    <property type="match status" value="1"/>
</dbReference>
<comment type="caution">
    <text evidence="8">The sequence shown here is derived from an EMBL/GenBank/DDBJ whole genome shotgun (WGS) entry which is preliminary data.</text>
</comment>
<feature type="binding site" evidence="5">
    <location>
        <position position="140"/>
    </location>
    <ligand>
        <name>AMP</name>
        <dbReference type="ChEBI" id="CHEBI:456215"/>
    </ligand>
</feature>
<dbReference type="EMBL" id="JBHUOP010000005">
    <property type="protein sequence ID" value="MFD2841377.1"/>
    <property type="molecule type" value="Genomic_DNA"/>
</dbReference>
<dbReference type="InterPro" id="IPR033690">
    <property type="entry name" value="Adenylat_kinase_CS"/>
</dbReference>
<feature type="region of interest" description="NMP" evidence="5">
    <location>
        <begin position="32"/>
        <end position="61"/>
    </location>
</feature>
<keyword evidence="1 5" id="KW-0808">Transferase</keyword>
<evidence type="ECO:0000256" key="1">
    <source>
        <dbReference type="ARBA" id="ARBA00022679"/>
    </source>
</evidence>
<comment type="catalytic activity">
    <reaction evidence="5 7">
        <text>AMP + ATP = 2 ADP</text>
        <dbReference type="Rhea" id="RHEA:12973"/>
        <dbReference type="ChEBI" id="CHEBI:30616"/>
        <dbReference type="ChEBI" id="CHEBI:456215"/>
        <dbReference type="ChEBI" id="CHEBI:456216"/>
        <dbReference type="EC" id="2.7.4.3"/>
    </reaction>
</comment>
<comment type="subcellular location">
    <subcellularLocation>
        <location evidence="5 7">Cytoplasm</location>
    </subcellularLocation>
</comment>
<evidence type="ECO:0000256" key="7">
    <source>
        <dbReference type="RuleBase" id="RU003331"/>
    </source>
</evidence>
<dbReference type="InterPro" id="IPR027417">
    <property type="entry name" value="P-loop_NTPase"/>
</dbReference>
<feature type="binding site" evidence="5">
    <location>
        <begin position="92"/>
        <end position="95"/>
    </location>
    <ligand>
        <name>AMP</name>
        <dbReference type="ChEBI" id="CHEBI:456215"/>
    </ligand>
</feature>
<accession>A0ABW5XIK3</accession>
<dbReference type="EC" id="2.7.4.3" evidence="5 7"/>